<organism evidence="2 3">
    <name type="scientific">Metabacillus herbersteinensis</name>
    <dbReference type="NCBI Taxonomy" id="283816"/>
    <lineage>
        <taxon>Bacteria</taxon>
        <taxon>Bacillati</taxon>
        <taxon>Bacillota</taxon>
        <taxon>Bacilli</taxon>
        <taxon>Bacillales</taxon>
        <taxon>Bacillaceae</taxon>
        <taxon>Metabacillus</taxon>
    </lineage>
</organism>
<dbReference type="InterPro" id="IPR051158">
    <property type="entry name" value="Metallophosphoesterase_sf"/>
</dbReference>
<accession>A0ABV6GAJ2</accession>
<protein>
    <submittedName>
        <fullName evidence="2">Metallophosphoesterase</fullName>
    </submittedName>
</protein>
<dbReference type="PANTHER" id="PTHR31302">
    <property type="entry name" value="TRANSMEMBRANE PROTEIN WITH METALLOPHOSPHOESTERASE DOMAIN-RELATED"/>
    <property type="match status" value="1"/>
</dbReference>
<sequence length="326" mass="37209">MRKSGVKVLLFILLVFVVLAIYTVWDNNRIKVLEQEIVIDDLTEELEGFTILQVTDLHEKEFGKNQEKLIKEINSLRYDAIVFTGDMLVSGLSENYHPYYTLIEGINNKENALYIPGNSDPNNYEMPSEQTFQNHDFIKGMEKRGVNLLESIHSIKVGSANVHFVDFELSIINPKRGFVIRGANANNASFAKHQQNLLNEISFLNPSEDSNALIALNHYPIVDARINTIKNDPLYVFRDYDLIMAGHYHGGQYRLPFIGAFFVPEPYYENSGLFPPKDRVKGLWEYEGTKQYVSAGLGSSKTISFLKFRLFNTPEINVLTLKKASE</sequence>
<feature type="domain" description="Calcineurin-like phosphoesterase" evidence="1">
    <location>
        <begin position="50"/>
        <end position="250"/>
    </location>
</feature>
<name>A0ABV6GAJ2_9BACI</name>
<comment type="caution">
    <text evidence="2">The sequence shown here is derived from an EMBL/GenBank/DDBJ whole genome shotgun (WGS) entry which is preliminary data.</text>
</comment>
<dbReference type="EMBL" id="JBHLVO010000001">
    <property type="protein sequence ID" value="MFC0269937.1"/>
    <property type="molecule type" value="Genomic_DNA"/>
</dbReference>
<dbReference type="Gene3D" id="3.60.21.10">
    <property type="match status" value="1"/>
</dbReference>
<evidence type="ECO:0000313" key="2">
    <source>
        <dbReference type="EMBL" id="MFC0269937.1"/>
    </source>
</evidence>
<dbReference type="PANTHER" id="PTHR31302:SF0">
    <property type="entry name" value="TRANSMEMBRANE PROTEIN WITH METALLOPHOSPHOESTERASE DOMAIN"/>
    <property type="match status" value="1"/>
</dbReference>
<proteinExistence type="predicted"/>
<dbReference type="InterPro" id="IPR004843">
    <property type="entry name" value="Calcineurin-like_PHP"/>
</dbReference>
<keyword evidence="3" id="KW-1185">Reference proteome</keyword>
<dbReference type="Pfam" id="PF00149">
    <property type="entry name" value="Metallophos"/>
    <property type="match status" value="1"/>
</dbReference>
<reference evidence="2 3" key="1">
    <citation type="submission" date="2024-09" db="EMBL/GenBank/DDBJ databases">
        <authorList>
            <person name="Sun Q."/>
            <person name="Mori K."/>
        </authorList>
    </citation>
    <scope>NUCLEOTIDE SEQUENCE [LARGE SCALE GENOMIC DNA]</scope>
    <source>
        <strain evidence="2 3">CCM 7228</strain>
    </source>
</reference>
<dbReference type="Proteomes" id="UP001589854">
    <property type="component" value="Unassembled WGS sequence"/>
</dbReference>
<gene>
    <name evidence="2" type="ORF">ACFFIX_00500</name>
</gene>
<dbReference type="SUPFAM" id="SSF56300">
    <property type="entry name" value="Metallo-dependent phosphatases"/>
    <property type="match status" value="1"/>
</dbReference>
<dbReference type="RefSeq" id="WP_378929343.1">
    <property type="nucleotide sequence ID" value="NZ_JBHLVO010000001.1"/>
</dbReference>
<evidence type="ECO:0000259" key="1">
    <source>
        <dbReference type="Pfam" id="PF00149"/>
    </source>
</evidence>
<dbReference type="InterPro" id="IPR029052">
    <property type="entry name" value="Metallo-depent_PP-like"/>
</dbReference>
<evidence type="ECO:0000313" key="3">
    <source>
        <dbReference type="Proteomes" id="UP001589854"/>
    </source>
</evidence>